<evidence type="ECO:0000313" key="2">
    <source>
        <dbReference type="EMBL" id="BAD36428.1"/>
    </source>
</evidence>
<reference evidence="1" key="1">
    <citation type="submission" date="2002-07" db="EMBL/GenBank/DDBJ databases">
        <title>Oryza sativa nipponbare(GA3) genomic DNA, chromosome 9, BAC clone:OJ1238_G07.</title>
        <authorList>
            <person name="Sasaki T."/>
            <person name="Matsumoto T."/>
            <person name="Hattori M."/>
            <person name="Sakaki Y."/>
            <person name="Katayose Y."/>
        </authorList>
    </citation>
    <scope>NUCLEOTIDE SEQUENCE</scope>
</reference>
<dbReference type="Proteomes" id="UP000000763">
    <property type="component" value="Chromosome 9"/>
</dbReference>
<proteinExistence type="predicted"/>
<dbReference type="PANTHER" id="PTHR33471">
    <property type="entry name" value="ATP-DEPENDENT ZINC METALLOPROTEASE-RELATED"/>
    <property type="match status" value="1"/>
</dbReference>
<organism evidence="2 3">
    <name type="scientific">Oryza sativa subsp. japonica</name>
    <name type="common">Rice</name>
    <dbReference type="NCBI Taxonomy" id="39947"/>
    <lineage>
        <taxon>Eukaryota</taxon>
        <taxon>Viridiplantae</taxon>
        <taxon>Streptophyta</taxon>
        <taxon>Embryophyta</taxon>
        <taxon>Tracheophyta</taxon>
        <taxon>Spermatophyta</taxon>
        <taxon>Magnoliopsida</taxon>
        <taxon>Liliopsida</taxon>
        <taxon>Poales</taxon>
        <taxon>Poaceae</taxon>
        <taxon>BOP clade</taxon>
        <taxon>Oryzoideae</taxon>
        <taxon>Oryzeae</taxon>
        <taxon>Oryzinae</taxon>
        <taxon>Oryza</taxon>
        <taxon>Oryza sativa</taxon>
    </lineage>
</organism>
<dbReference type="Gramene" id="Os09t0436500-02">
    <property type="protein sequence ID" value="Os09t0436500-02"/>
    <property type="gene ID" value="Os09g0436500"/>
</dbReference>
<dbReference type="EMBL" id="AP005833">
    <property type="protein sequence ID" value="BAD36428.1"/>
    <property type="molecule type" value="Genomic_DNA"/>
</dbReference>
<evidence type="ECO:0000313" key="1">
    <source>
        <dbReference type="EMBL" id="BAD36132.1"/>
    </source>
</evidence>
<accession>A0A0N7KQV2</accession>
<dbReference type="EMBL" id="AP005565">
    <property type="protein sequence ID" value="BAD36132.1"/>
    <property type="molecule type" value="Genomic_DNA"/>
</dbReference>
<reference evidence="3" key="3">
    <citation type="journal article" date="2005" name="Nature">
        <title>The map-based sequence of the rice genome.</title>
        <authorList>
            <consortium name="International rice genome sequencing project (IRGSP)"/>
            <person name="Matsumoto T."/>
            <person name="Wu J."/>
            <person name="Kanamori H."/>
            <person name="Katayose Y."/>
            <person name="Fujisawa M."/>
            <person name="Namiki N."/>
            <person name="Mizuno H."/>
            <person name="Yamamoto K."/>
            <person name="Antonio B.A."/>
            <person name="Baba T."/>
            <person name="Sakata K."/>
            <person name="Nagamura Y."/>
            <person name="Aoki H."/>
            <person name="Arikawa K."/>
            <person name="Arita K."/>
            <person name="Bito T."/>
            <person name="Chiden Y."/>
            <person name="Fujitsuka N."/>
            <person name="Fukunaka R."/>
            <person name="Hamada M."/>
            <person name="Harada C."/>
            <person name="Hayashi A."/>
            <person name="Hijishita S."/>
            <person name="Honda M."/>
            <person name="Hosokawa S."/>
            <person name="Ichikawa Y."/>
            <person name="Idonuma A."/>
            <person name="Iijima M."/>
            <person name="Ikeda M."/>
            <person name="Ikeno M."/>
            <person name="Ito K."/>
            <person name="Ito S."/>
            <person name="Ito T."/>
            <person name="Ito Y."/>
            <person name="Ito Y."/>
            <person name="Iwabuchi A."/>
            <person name="Kamiya K."/>
            <person name="Karasawa W."/>
            <person name="Kurita K."/>
            <person name="Katagiri S."/>
            <person name="Kikuta A."/>
            <person name="Kobayashi H."/>
            <person name="Kobayashi N."/>
            <person name="Machita K."/>
            <person name="Maehara T."/>
            <person name="Masukawa M."/>
            <person name="Mizubayashi T."/>
            <person name="Mukai Y."/>
            <person name="Nagasaki H."/>
            <person name="Nagata Y."/>
            <person name="Naito S."/>
            <person name="Nakashima M."/>
            <person name="Nakama Y."/>
            <person name="Nakamichi Y."/>
            <person name="Nakamura M."/>
            <person name="Meguro A."/>
            <person name="Negishi M."/>
            <person name="Ohta I."/>
            <person name="Ohta T."/>
            <person name="Okamoto M."/>
            <person name="Ono N."/>
            <person name="Saji S."/>
            <person name="Sakaguchi M."/>
            <person name="Sakai K."/>
            <person name="Shibata M."/>
            <person name="Shimokawa T."/>
            <person name="Song J."/>
            <person name="Takazaki Y."/>
            <person name="Terasawa K."/>
            <person name="Tsugane M."/>
            <person name="Tsuji K."/>
            <person name="Ueda S."/>
            <person name="Waki K."/>
            <person name="Yamagata H."/>
            <person name="Yamamoto M."/>
            <person name="Yamamoto S."/>
            <person name="Yamane H."/>
            <person name="Yoshiki S."/>
            <person name="Yoshihara R."/>
            <person name="Yukawa K."/>
            <person name="Zhong H."/>
            <person name="Yano M."/>
            <person name="Yuan Q."/>
            <person name="Ouyang S."/>
            <person name="Liu J."/>
            <person name="Jones K.M."/>
            <person name="Gansberger K."/>
            <person name="Moffat K."/>
            <person name="Hill J."/>
            <person name="Bera J."/>
            <person name="Fadrosh D."/>
            <person name="Jin S."/>
            <person name="Johri S."/>
            <person name="Kim M."/>
            <person name="Overton L."/>
            <person name="Reardon M."/>
            <person name="Tsitrin T."/>
            <person name="Vuong H."/>
            <person name="Weaver B."/>
            <person name="Ciecko A."/>
            <person name="Tallon L."/>
            <person name="Jackson J."/>
            <person name="Pai G."/>
            <person name="Aken S.V."/>
            <person name="Utterback T."/>
            <person name="Reidmuller S."/>
            <person name="Feldblyum T."/>
            <person name="Hsiao J."/>
            <person name="Zismann V."/>
            <person name="Iobst S."/>
            <person name="de Vazeille A.R."/>
            <person name="Buell C.R."/>
            <person name="Ying K."/>
            <person name="Li Y."/>
            <person name="Lu T."/>
            <person name="Huang Y."/>
            <person name="Zhao Q."/>
            <person name="Feng Q."/>
            <person name="Zhang L."/>
            <person name="Zhu J."/>
            <person name="Weng Q."/>
            <person name="Mu J."/>
            <person name="Lu Y."/>
            <person name="Fan D."/>
            <person name="Liu Y."/>
            <person name="Guan J."/>
            <person name="Zhang Y."/>
            <person name="Yu S."/>
            <person name="Liu X."/>
            <person name="Zhang Y."/>
            <person name="Hong G."/>
            <person name="Han B."/>
            <person name="Choisne N."/>
            <person name="Demange N."/>
            <person name="Orjeda G."/>
            <person name="Samain S."/>
            <person name="Cattolico L."/>
            <person name="Pelletier E."/>
            <person name="Couloux A."/>
            <person name="Segurens B."/>
            <person name="Wincker P."/>
            <person name="D'Hont A."/>
            <person name="Scarpelli C."/>
            <person name="Weissenbach J."/>
            <person name="Salanoubat M."/>
            <person name="Quetier F."/>
            <person name="Yu Y."/>
            <person name="Kim H.R."/>
            <person name="Rambo T."/>
            <person name="Currie J."/>
            <person name="Collura K."/>
            <person name="Luo M."/>
            <person name="Yang T."/>
            <person name="Ammiraju J.S.S."/>
            <person name="Engler F."/>
            <person name="Soderlund C."/>
            <person name="Wing R.A."/>
            <person name="Palmer L.E."/>
            <person name="de la Bastide M."/>
            <person name="Spiegel L."/>
            <person name="Nascimento L."/>
            <person name="Zutavern T."/>
            <person name="O'Shaughnessy A."/>
            <person name="Dike S."/>
            <person name="Dedhia N."/>
            <person name="Preston R."/>
            <person name="Balija V."/>
            <person name="McCombie W.R."/>
            <person name="Chow T."/>
            <person name="Chen H."/>
            <person name="Chung M."/>
            <person name="Chen C."/>
            <person name="Shaw J."/>
            <person name="Wu H."/>
            <person name="Hsiao K."/>
            <person name="Chao Y."/>
            <person name="Chu M."/>
            <person name="Cheng C."/>
            <person name="Hour A."/>
            <person name="Lee P."/>
            <person name="Lin S."/>
            <person name="Lin Y."/>
            <person name="Liou J."/>
            <person name="Liu S."/>
            <person name="Hsing Y."/>
            <person name="Raghuvanshi S."/>
            <person name="Mohanty A."/>
            <person name="Bharti A.K."/>
            <person name="Gaur A."/>
            <person name="Gupta V."/>
            <person name="Kumar D."/>
            <person name="Ravi V."/>
            <person name="Vij S."/>
            <person name="Kapur A."/>
            <person name="Khurana P."/>
            <person name="Khurana P."/>
            <person name="Khurana J.P."/>
            <person name="Tyagi A.K."/>
            <person name="Gaikwad K."/>
            <person name="Singh A."/>
            <person name="Dalal V."/>
            <person name="Srivastava S."/>
            <person name="Dixit A."/>
            <person name="Pal A.K."/>
            <person name="Ghazi I.A."/>
            <person name="Yadav M."/>
            <person name="Pandit A."/>
            <person name="Bhargava A."/>
            <person name="Sureshbabu K."/>
            <person name="Batra K."/>
            <person name="Sharma T.R."/>
            <person name="Mohapatra T."/>
            <person name="Singh N.K."/>
            <person name="Messing J."/>
            <person name="Nelson A.B."/>
            <person name="Fuks G."/>
            <person name="Kavchok S."/>
            <person name="Keizer G."/>
            <person name="Linton E."/>
            <person name="Llaca V."/>
            <person name="Song R."/>
            <person name="Tanyolac B."/>
            <person name="Young S."/>
            <person name="Ho-Il K."/>
            <person name="Hahn J.H."/>
            <person name="Sangsakoo G."/>
            <person name="Vanavichit A."/>
            <person name="de Mattos Luiz.A.T."/>
            <person name="Zimmer P.D."/>
            <person name="Malone G."/>
            <person name="Dellagostin O."/>
            <person name="de Oliveira A.C."/>
            <person name="Bevan M."/>
            <person name="Bancroft I."/>
            <person name="Minx P."/>
            <person name="Cordum H."/>
            <person name="Wilson R."/>
            <person name="Cheng Z."/>
            <person name="Jin W."/>
            <person name="Jiang J."/>
            <person name="Leong S.A."/>
            <person name="Iwama H."/>
            <person name="Gojobori T."/>
            <person name="Itoh T."/>
            <person name="Niimura Y."/>
            <person name="Fujii Y."/>
            <person name="Habara T."/>
            <person name="Sakai H."/>
            <person name="Sato Y."/>
            <person name="Wilson G."/>
            <person name="Kumar K."/>
            <person name="McCouch S."/>
            <person name="Juretic N."/>
            <person name="Hoen D."/>
            <person name="Wright S."/>
            <person name="Bruskiewich R."/>
            <person name="Bureau T."/>
            <person name="Miyao A."/>
            <person name="Hirochika H."/>
            <person name="Nishikawa T."/>
            <person name="Kadowaki K."/>
            <person name="Sugiura M."/>
            <person name="Burr B."/>
            <person name="Sasaki T."/>
        </authorList>
    </citation>
    <scope>NUCLEOTIDE SEQUENCE [LARGE SCALE GENOMIC DNA]</scope>
    <source>
        <strain evidence="3">cv. Nipponbare</strain>
    </source>
</reference>
<evidence type="ECO:0000313" key="3">
    <source>
        <dbReference type="Proteomes" id="UP000000763"/>
    </source>
</evidence>
<dbReference type="PANTHER" id="PTHR33471:SF7">
    <property type="entry name" value="ATP-DEPENDENT ZINC METALLOPROTEASE-RELATED"/>
    <property type="match status" value="1"/>
</dbReference>
<gene>
    <name evidence="1" type="primary">OJ1238_G07.17-1</name>
    <name evidence="2" type="ORF">OJ1328_D07.1-1</name>
</gene>
<reference evidence="3" key="4">
    <citation type="journal article" date="2008" name="Nucleic Acids Res.">
        <title>The rice annotation project database (RAP-DB): 2008 update.</title>
        <authorList>
            <consortium name="The rice annotation project (RAP)"/>
        </authorList>
    </citation>
    <scope>GENOME REANNOTATION</scope>
    <source>
        <strain evidence="3">cv. Nipponbare</strain>
    </source>
</reference>
<protein>
    <submittedName>
        <fullName evidence="2">Uncharacterized protein</fullName>
    </submittedName>
</protein>
<reference evidence="2" key="2">
    <citation type="submission" date="2002-10" db="EMBL/GenBank/DDBJ databases">
        <title>Oryza sativa nipponbare(GA3) genomic DNA, chromosome 9, BAC clone:OJ1328_D07.</title>
        <authorList>
            <person name="Sasaki T."/>
            <person name="Matsumoto T."/>
            <person name="Hattori M."/>
            <person name="Sakaki Y."/>
            <person name="Katayose Y."/>
        </authorList>
    </citation>
    <scope>NUCLEOTIDE SEQUENCE</scope>
</reference>
<name>A0A0N7KQV2_ORYSJ</name>
<sequence>MAVSSWLPMVRRLVEQPLSSHQPASPFPPPSTPCRCVGRGAPPLHAQPAAASDRILLTRREPSMDQLKELGWAKRWSSQPYVSCRTTSLQELTRLGIKHVENLVIPSVRNDDWGFLVPYLIGSISLIVLAIGSISPGLLQAAIGAFLTVFPDYQDRVARHEAAHFLGIVLSCCTPGVCSFALRKSSFSSAPWLAVVDY</sequence>
<dbReference type="AlphaFoldDB" id="A0A0N7KQV2"/>